<dbReference type="KEGG" id="vg:36841478"/>
<feature type="region of interest" description="Disordered" evidence="1">
    <location>
        <begin position="362"/>
        <end position="585"/>
    </location>
</feature>
<feature type="compositionally biased region" description="Low complexity" evidence="1">
    <location>
        <begin position="767"/>
        <end position="780"/>
    </location>
</feature>
<dbReference type="GeneID" id="36841478"/>
<organism evidence="2">
    <name type="scientific">Pandoravirus macleodensis</name>
    <dbReference type="NCBI Taxonomy" id="2107707"/>
    <lineage>
        <taxon>Viruses</taxon>
        <taxon>Pandoravirus</taxon>
    </lineage>
</organism>
<feature type="region of interest" description="Disordered" evidence="1">
    <location>
        <begin position="601"/>
        <end position="800"/>
    </location>
</feature>
<dbReference type="EMBL" id="MG011691">
    <property type="protein sequence ID" value="AVK77023.1"/>
    <property type="molecule type" value="Genomic_DNA"/>
</dbReference>
<proteinExistence type="predicted"/>
<dbReference type="RefSeq" id="YP_009481019.1">
    <property type="nucleotide sequence ID" value="NC_037665.1"/>
</dbReference>
<gene>
    <name evidence="2" type="ORF">pmac_cds_335</name>
</gene>
<name>A0A2U7UEZ7_9VIRU</name>
<evidence type="ECO:0000313" key="2">
    <source>
        <dbReference type="EMBL" id="AVK77023.1"/>
    </source>
</evidence>
<feature type="compositionally biased region" description="Low complexity" evidence="1">
    <location>
        <begin position="677"/>
        <end position="693"/>
    </location>
</feature>
<evidence type="ECO:0000256" key="1">
    <source>
        <dbReference type="SAM" id="MobiDB-lite"/>
    </source>
</evidence>
<feature type="compositionally biased region" description="Acidic residues" evidence="1">
    <location>
        <begin position="781"/>
        <end position="800"/>
    </location>
</feature>
<feature type="compositionally biased region" description="Acidic residues" evidence="1">
    <location>
        <begin position="616"/>
        <end position="642"/>
    </location>
</feature>
<feature type="compositionally biased region" description="Acidic residues" evidence="1">
    <location>
        <begin position="528"/>
        <end position="550"/>
    </location>
</feature>
<feature type="region of interest" description="Disordered" evidence="1">
    <location>
        <begin position="300"/>
        <end position="325"/>
    </location>
</feature>
<reference evidence="2" key="1">
    <citation type="journal article" date="2018" name="Nat. Commun.">
        <title>Diversity and evolution of the emerging Pandoraviridae family.</title>
        <authorList>
            <person name="Legendre M."/>
            <person name="Fabre E."/>
            <person name="Poirot O."/>
            <person name="Jeudy S."/>
            <person name="Lartigue A."/>
            <person name="Alempic J.M."/>
            <person name="Beucher L."/>
            <person name="Philippe N."/>
            <person name="Bertaux L."/>
            <person name="Christo-Foroux E."/>
            <person name="Labadie K."/>
            <person name="Coute Y."/>
            <person name="Abergel C."/>
            <person name="Claverie J.M."/>
        </authorList>
    </citation>
    <scope>NUCLEOTIDE SEQUENCE [LARGE SCALE GENOMIC DNA]</scope>
    <source>
        <strain evidence="2">Macleodensis</strain>
    </source>
</reference>
<feature type="compositionally biased region" description="Basic and acidic residues" evidence="1">
    <location>
        <begin position="741"/>
        <end position="751"/>
    </location>
</feature>
<feature type="compositionally biased region" description="Basic and acidic residues" evidence="1">
    <location>
        <begin position="439"/>
        <end position="449"/>
    </location>
</feature>
<feature type="compositionally biased region" description="Basic and acidic residues" evidence="1">
    <location>
        <begin position="389"/>
        <end position="406"/>
    </location>
</feature>
<accession>A0A2U7UEZ7</accession>
<feature type="compositionally biased region" description="Basic and acidic residues" evidence="1">
    <location>
        <begin position="106"/>
        <end position="117"/>
    </location>
</feature>
<protein>
    <submittedName>
        <fullName evidence="2">Uncharacterized protein</fullName>
    </submittedName>
</protein>
<feature type="compositionally biased region" description="Polar residues" evidence="1">
    <location>
        <begin position="371"/>
        <end position="381"/>
    </location>
</feature>
<sequence>MALVLLLAVVLVMVVIYLVRRLSNVERTVKRTLGEVRHQVTPDDLHTAFGQWVEANPAQVTTACAPYINRSVAVAADAIRARVAAATVAAPVQAGIAPPSQQQQQRRFDHAHDHAHDNGAQPPPHGGGPLGQRNQHQQQQRQGQQQPFQQGHPSYQQYDHPYGAAPFQPREPRLDQQRPPPPLQVQGHHTQQHQPHVQVYGGQQQPSIAPTLISPPRSPGHMQGPPPPLDASVTSTTGAPFHRQILPERGQAPATAHDGGGGIYPTPNDPVATATFRSSRPNIRCEGDVCVVVERTGSPSSIDPGVVPRPQAQATPMASPNAVVSADPLQSCDAPFEKTVSPRPGACAAENDERGMPIDVHRQQQHRAATPYQSQRATPSGSPVPDSRPVSDRDANNYHFDRRDGGAYDGGPSDAGDDDDNGDRVDHGDHSDDEDGDDFINRGDGRDSDDFGAVGIDHADRSYRDDDDGGIKDGTDNVAESGDARDRRGINIVPALSRHNAGYSAAIAVDDPWSLPDESRFFMGRGDESDEDDEDENRDDDDGGGDDDKEGESAGRLDNDDGDENDDDDPDDRYQDDNGVRAWYARPTVSAPVFLVLRASDNGIGVPSGGARIVPLDDDDDDGSDDDDDDDDDDDGGDDDDNGDHVVVDNVDEAVATDAIVDSSDNKDVDVDDDAPYDVGDATNTEAGAGTCDADGDGDVVADHVPESPRGIEFSQSESVVEEPLAPSKVSHNQDVVVAQEEAHEPIDHPTDNGAACEEAERDEPTDTASDSASSDGTSSDGDEAAPPEEEDTNGSDTDE</sequence>
<feature type="compositionally biased region" description="Acidic residues" evidence="1">
    <location>
        <begin position="560"/>
        <end position="571"/>
    </location>
</feature>
<feature type="region of interest" description="Disordered" evidence="1">
    <location>
        <begin position="94"/>
        <end position="235"/>
    </location>
</feature>
<dbReference type="Proteomes" id="UP000249758">
    <property type="component" value="Segment"/>
</dbReference>
<feature type="compositionally biased region" description="Low complexity" evidence="1">
    <location>
        <begin position="184"/>
        <end position="199"/>
    </location>
</feature>
<feature type="compositionally biased region" description="Basic and acidic residues" evidence="1">
    <location>
        <begin position="457"/>
        <end position="475"/>
    </location>
</feature>
<feature type="compositionally biased region" description="Low complexity" evidence="1">
    <location>
        <begin position="131"/>
        <end position="157"/>
    </location>
</feature>